<reference evidence="2 3" key="1">
    <citation type="submission" date="2016-10" db="EMBL/GenBank/DDBJ databases">
        <authorList>
            <person name="de Groot N.N."/>
        </authorList>
    </citation>
    <scope>NUCLEOTIDE SEQUENCE [LARGE SCALE GENOMIC DNA]</scope>
    <source>
        <strain evidence="2 3">CGMCC 1.7659</strain>
    </source>
</reference>
<dbReference type="OrthoDB" id="9778494at2"/>
<proteinExistence type="predicted"/>
<dbReference type="PANTHER" id="PTHR45588">
    <property type="entry name" value="TPR DOMAIN-CONTAINING PROTEIN"/>
    <property type="match status" value="1"/>
</dbReference>
<sequence>MSCIRHVSLVLACVVASACNRAPEAPAPTAGPTPVAATAGTIAEEIPGATLIPGLGNYHFTISSTTPDVQRWFDQGLMLTYGFNHDAAERSFLRAASLDPDCAMCWWGAALVLGPHVNAGMDPGNNEKAWKRLQRAQALAAGATPREQAFIEALAARYAEQPPENRRSLDEAYAAATGALTKARPDDLDAAVFHAEALMDLQPWDYYDGQGQPKGHTDEIVAALESVMERDPDHAGALHLYVHAVEASAHPERGVAAADHLRTLIPGSGHLVHMPAHIYSRVGRWHDAVLANQIAIESDDAYLNLCRGNTGGVYPLGYVPHNHHFLWFAASMEGNSTLAREAARHTAERTADAQLMRTAGFEAMQHYWMTPWFDDVRFGRWDDIAGKPNPAPDLPYVSVVWHYAQGMAAARQGRTQDARQHLEAMRPLVASPELRKITVWDRYPLSHAADIAERSLTAEVALLDRDADAALAALREATTIEDSIPYDEPPGWHSPTRHALGAVLLDAGKAAEAEAVYRAELARNPQNGWSLVGLAKSLRAQKRNAEAAETEQAFERSWQNADITLVNSRI</sequence>
<dbReference type="PROSITE" id="PS51257">
    <property type="entry name" value="PROKAR_LIPOPROTEIN"/>
    <property type="match status" value="1"/>
</dbReference>
<dbReference type="AlphaFoldDB" id="A0A1I4X9M0"/>
<keyword evidence="3" id="KW-1185">Reference proteome</keyword>
<gene>
    <name evidence="2" type="ORF">SAMN05216289_108130</name>
</gene>
<dbReference type="InterPro" id="IPR011990">
    <property type="entry name" value="TPR-like_helical_dom_sf"/>
</dbReference>
<dbReference type="STRING" id="578942.SAMN05216289_108130"/>
<feature type="signal peptide" evidence="1">
    <location>
        <begin position="1"/>
        <end position="18"/>
    </location>
</feature>
<dbReference type="RefSeq" id="WP_092406874.1">
    <property type="nucleotide sequence ID" value="NZ_FOVF01000008.1"/>
</dbReference>
<dbReference type="Proteomes" id="UP000198575">
    <property type="component" value="Unassembled WGS sequence"/>
</dbReference>
<feature type="chain" id="PRO_5011716618" evidence="1">
    <location>
        <begin position="19"/>
        <end position="570"/>
    </location>
</feature>
<dbReference type="SUPFAM" id="SSF48452">
    <property type="entry name" value="TPR-like"/>
    <property type="match status" value="2"/>
</dbReference>
<keyword evidence="1" id="KW-0732">Signal</keyword>
<evidence type="ECO:0000256" key="1">
    <source>
        <dbReference type="SAM" id="SignalP"/>
    </source>
</evidence>
<name>A0A1I4X9M0_9GAMM</name>
<evidence type="ECO:0000313" key="3">
    <source>
        <dbReference type="Proteomes" id="UP000198575"/>
    </source>
</evidence>
<dbReference type="Gene3D" id="1.25.40.10">
    <property type="entry name" value="Tetratricopeptide repeat domain"/>
    <property type="match status" value="2"/>
</dbReference>
<dbReference type="PANTHER" id="PTHR45588:SF1">
    <property type="entry name" value="WW DOMAIN-CONTAINING PROTEIN"/>
    <property type="match status" value="1"/>
</dbReference>
<organism evidence="2 3">
    <name type="scientific">Dokdonella immobilis</name>
    <dbReference type="NCBI Taxonomy" id="578942"/>
    <lineage>
        <taxon>Bacteria</taxon>
        <taxon>Pseudomonadati</taxon>
        <taxon>Pseudomonadota</taxon>
        <taxon>Gammaproteobacteria</taxon>
        <taxon>Lysobacterales</taxon>
        <taxon>Rhodanobacteraceae</taxon>
        <taxon>Dokdonella</taxon>
    </lineage>
</organism>
<evidence type="ECO:0000313" key="2">
    <source>
        <dbReference type="EMBL" id="SFN22564.1"/>
    </source>
</evidence>
<protein>
    <submittedName>
        <fullName evidence="2">Tetratricopeptide repeat-containing protein</fullName>
    </submittedName>
</protein>
<dbReference type="EMBL" id="FOVF01000008">
    <property type="protein sequence ID" value="SFN22564.1"/>
    <property type="molecule type" value="Genomic_DNA"/>
</dbReference>
<accession>A0A1I4X9M0</accession>